<dbReference type="EMBL" id="VTUZ01000001">
    <property type="protein sequence ID" value="KAA1016199.1"/>
    <property type="molecule type" value="Genomic_DNA"/>
</dbReference>
<dbReference type="PANTHER" id="PTHR30509">
    <property type="entry name" value="P-HYDROXYBENZOIC ACID EFFLUX PUMP SUBUNIT-RELATED"/>
    <property type="match status" value="1"/>
</dbReference>
<accession>A0A5B0HLU9</accession>
<feature type="transmembrane region" description="Helical" evidence="6">
    <location>
        <begin position="160"/>
        <end position="178"/>
    </location>
</feature>
<dbReference type="RefSeq" id="WP_149668312.1">
    <property type="nucleotide sequence ID" value="NZ_VTUZ01000001.1"/>
</dbReference>
<sequence>MKLQTFELPDPAALRKVLRRSLESPSWVSIAFAVRTTAASLIALYIAFRMNLDDPKWAATTVWVVAQGNRGMSLSKSQYRILGTAVGAVVSLALVALFAQTPDLFVLALATWIGVCTGVATSSRNFRAYAGVLAGYTAAIIAVSAVSAPLHAFNIAVARFLYIVLGILVEATLTTLFAPGAPMREVREHLGRYLEQAANVCARTLRRDPDGAAIHRLFAGAMEFDTAAEYAAAASLTVRRRIGHLRAVAIAVLSQLATAQALSGQLAQRPDITDDLIEETARLLDKAATDPAGLTPAVAAMRSTVDSELLAEADASGDSCTPRLLVLNRLGLLLAALDEILIRTALLDRADAPPSRPDFAYHRDPVLAWHNGIRAFVAVLAASTFWILSAWPSGASFVTIVGVVSALFSTRPNSVTGALGFLKGAACAVLVAAVCNFVLLPAVSGFVLLAYIAGFFMVGTGLAMRNPRIAAIGSGFAIFFWNFISPDNSTRINDASFLNSALATLLGIAFSTAVFAILFPTDPKSIRVRLHRAVRRDLAEIARTPRKWNADAWLSRTADRLSRLLVIGSVVPRATRESDLRGLVAAWTIGDSLLAIHDFAAKHSTARRSVAAVLKRLHRADVTRLVSVCGAAARRLKRQGRELGDKDRRELLRGAILLQTIADTAKTHADSLRGR</sequence>
<feature type="transmembrane region" description="Helical" evidence="6">
    <location>
        <begin position="104"/>
        <end position="121"/>
    </location>
</feature>
<dbReference type="Pfam" id="PF04632">
    <property type="entry name" value="FUSC"/>
    <property type="match status" value="1"/>
</dbReference>
<dbReference type="AlphaFoldDB" id="A0A5B0HLU9"/>
<evidence type="ECO:0000313" key="7">
    <source>
        <dbReference type="EMBL" id="KAA1016199.1"/>
    </source>
</evidence>
<feature type="transmembrane region" description="Helical" evidence="6">
    <location>
        <begin position="469"/>
        <end position="485"/>
    </location>
</feature>
<dbReference type="Proteomes" id="UP000325273">
    <property type="component" value="Unassembled WGS sequence"/>
</dbReference>
<dbReference type="GO" id="GO:0005886">
    <property type="term" value="C:plasma membrane"/>
    <property type="evidence" value="ECO:0007669"/>
    <property type="project" value="UniProtKB-SubCell"/>
</dbReference>
<feature type="transmembrane region" description="Helical" evidence="6">
    <location>
        <begin position="497"/>
        <end position="519"/>
    </location>
</feature>
<name>A0A5B0HLU9_9BURK</name>
<keyword evidence="3 6" id="KW-0812">Transmembrane</keyword>
<comment type="caution">
    <text evidence="7">The sequence shown here is derived from an EMBL/GenBank/DDBJ whole genome shotgun (WGS) entry which is preliminary data.</text>
</comment>
<keyword evidence="4 6" id="KW-1133">Transmembrane helix</keyword>
<reference evidence="7 8" key="1">
    <citation type="submission" date="2019-08" db="EMBL/GenBank/DDBJ databases">
        <title>Paraburkholderia sp. DCY113.</title>
        <authorList>
            <person name="Kang J."/>
        </authorList>
    </citation>
    <scope>NUCLEOTIDE SEQUENCE [LARGE SCALE GENOMIC DNA]</scope>
    <source>
        <strain evidence="7 8">DCY113</strain>
    </source>
</reference>
<dbReference type="InterPro" id="IPR006726">
    <property type="entry name" value="PHBA_efflux_AaeB/fusaric-R"/>
</dbReference>
<evidence type="ECO:0000256" key="3">
    <source>
        <dbReference type="ARBA" id="ARBA00022692"/>
    </source>
</evidence>
<organism evidence="7 8">
    <name type="scientific">Paraburkholderia panacisoli</name>
    <dbReference type="NCBI Taxonomy" id="2603818"/>
    <lineage>
        <taxon>Bacteria</taxon>
        <taxon>Pseudomonadati</taxon>
        <taxon>Pseudomonadota</taxon>
        <taxon>Betaproteobacteria</taxon>
        <taxon>Burkholderiales</taxon>
        <taxon>Burkholderiaceae</taxon>
        <taxon>Paraburkholderia</taxon>
    </lineage>
</organism>
<keyword evidence="2" id="KW-1003">Cell membrane</keyword>
<feature type="transmembrane region" description="Helical" evidence="6">
    <location>
        <begin position="128"/>
        <end position="148"/>
    </location>
</feature>
<evidence type="ECO:0000313" key="8">
    <source>
        <dbReference type="Proteomes" id="UP000325273"/>
    </source>
</evidence>
<feature type="transmembrane region" description="Helical" evidence="6">
    <location>
        <begin position="446"/>
        <end position="464"/>
    </location>
</feature>
<protein>
    <submittedName>
        <fullName evidence="7">FUSC family protein</fullName>
    </submittedName>
</protein>
<dbReference type="GO" id="GO:0022857">
    <property type="term" value="F:transmembrane transporter activity"/>
    <property type="evidence" value="ECO:0007669"/>
    <property type="project" value="InterPro"/>
</dbReference>
<keyword evidence="8" id="KW-1185">Reference proteome</keyword>
<evidence type="ECO:0000256" key="5">
    <source>
        <dbReference type="ARBA" id="ARBA00023136"/>
    </source>
</evidence>
<feature type="transmembrane region" description="Helical" evidence="6">
    <location>
        <begin position="393"/>
        <end position="409"/>
    </location>
</feature>
<keyword evidence="5 6" id="KW-0472">Membrane</keyword>
<dbReference type="PANTHER" id="PTHR30509:SF40">
    <property type="entry name" value="BLR3852 PROTEIN"/>
    <property type="match status" value="1"/>
</dbReference>
<proteinExistence type="predicted"/>
<evidence type="ECO:0000256" key="1">
    <source>
        <dbReference type="ARBA" id="ARBA00004651"/>
    </source>
</evidence>
<evidence type="ECO:0000256" key="4">
    <source>
        <dbReference type="ARBA" id="ARBA00022989"/>
    </source>
</evidence>
<evidence type="ECO:0000256" key="6">
    <source>
        <dbReference type="SAM" id="Phobius"/>
    </source>
</evidence>
<evidence type="ECO:0000256" key="2">
    <source>
        <dbReference type="ARBA" id="ARBA00022475"/>
    </source>
</evidence>
<feature type="transmembrane region" description="Helical" evidence="6">
    <location>
        <begin position="79"/>
        <end position="98"/>
    </location>
</feature>
<feature type="transmembrane region" description="Helical" evidence="6">
    <location>
        <begin position="27"/>
        <end position="48"/>
    </location>
</feature>
<comment type="subcellular location">
    <subcellularLocation>
        <location evidence="1">Cell membrane</location>
        <topology evidence="1">Multi-pass membrane protein</topology>
    </subcellularLocation>
</comment>
<gene>
    <name evidence="7" type="ORF">FVF58_02330</name>
</gene>
<feature type="transmembrane region" description="Helical" evidence="6">
    <location>
        <begin position="421"/>
        <end position="440"/>
    </location>
</feature>